<keyword evidence="3" id="KW-1185">Reference proteome</keyword>
<dbReference type="SUPFAM" id="SSF159713">
    <property type="entry name" value="Dhaf3308-like"/>
    <property type="match status" value="1"/>
</dbReference>
<dbReference type="eggNOG" id="arCOG03445">
    <property type="taxonomic scope" value="Archaea"/>
</dbReference>
<evidence type="ECO:0000313" key="3">
    <source>
        <dbReference type="Proteomes" id="UP000001107"/>
    </source>
</evidence>
<organism evidence="2 3">
    <name type="scientific">Methanococcus vannielii (strain ATCC 35089 / DSM 1224 / JCM 13029 / OCM 148 / SB)</name>
    <dbReference type="NCBI Taxonomy" id="406327"/>
    <lineage>
        <taxon>Archaea</taxon>
        <taxon>Methanobacteriati</taxon>
        <taxon>Methanobacteriota</taxon>
        <taxon>Methanomada group</taxon>
        <taxon>Methanococci</taxon>
        <taxon>Methanococcales</taxon>
        <taxon>Methanococcaceae</taxon>
        <taxon>Methanococcus</taxon>
    </lineage>
</organism>
<dbReference type="Proteomes" id="UP000001107">
    <property type="component" value="Chromosome"/>
</dbReference>
<dbReference type="EMBL" id="CP000742">
    <property type="protein sequence ID" value="ABR55509.1"/>
    <property type="molecule type" value="Genomic_DNA"/>
</dbReference>
<accession>A6USN7</accession>
<dbReference type="KEGG" id="mvn:Mevan_1617"/>
<dbReference type="GeneID" id="5324942"/>
<dbReference type="HOGENOM" id="CLU_1136483_0_0_2"/>
<dbReference type="STRING" id="406327.Mevan_1617"/>
<evidence type="ECO:0000259" key="1">
    <source>
        <dbReference type="Pfam" id="PF04016"/>
    </source>
</evidence>
<dbReference type="Pfam" id="PF04016">
    <property type="entry name" value="DUF364"/>
    <property type="match status" value="1"/>
</dbReference>
<dbReference type="AlphaFoldDB" id="A6USN7"/>
<feature type="domain" description="Putative heavy-metal chelation" evidence="1">
    <location>
        <begin position="123"/>
        <end position="227"/>
    </location>
</feature>
<dbReference type="RefSeq" id="WP_012066423.1">
    <property type="nucleotide sequence ID" value="NC_009634.1"/>
</dbReference>
<reference evidence="2" key="1">
    <citation type="submission" date="2007-06" db="EMBL/GenBank/DDBJ databases">
        <title>Complete sequence of Methanococcus vannielii SB.</title>
        <authorList>
            <consortium name="US DOE Joint Genome Institute"/>
            <person name="Copeland A."/>
            <person name="Lucas S."/>
            <person name="Lapidus A."/>
            <person name="Barry K."/>
            <person name="Glavina del Rio T."/>
            <person name="Dalin E."/>
            <person name="Tice H."/>
            <person name="Pitluck S."/>
            <person name="Chain P."/>
            <person name="Malfatti S."/>
            <person name="Shin M."/>
            <person name="Vergez L."/>
            <person name="Schmutz J."/>
            <person name="Larimer F."/>
            <person name="Land M."/>
            <person name="Hauser L."/>
            <person name="Kyrpides N."/>
            <person name="Anderson I."/>
            <person name="Sieprawska-Lupa M."/>
            <person name="Whitman W.B."/>
            <person name="Richardson P."/>
        </authorList>
    </citation>
    <scope>NUCLEOTIDE SEQUENCE [LARGE SCALE GENOMIC DNA]</scope>
    <source>
        <strain evidence="2">SB</strain>
    </source>
</reference>
<dbReference type="Gene3D" id="3.40.50.11590">
    <property type="match status" value="1"/>
</dbReference>
<dbReference type="OrthoDB" id="147804at2157"/>
<proteinExistence type="predicted"/>
<evidence type="ECO:0000313" key="2">
    <source>
        <dbReference type="EMBL" id="ABR55509.1"/>
    </source>
</evidence>
<name>A6USN7_METVS</name>
<protein>
    <recommendedName>
        <fullName evidence="1">Putative heavy-metal chelation domain-containing protein</fullName>
    </recommendedName>
</protein>
<gene>
    <name evidence="2" type="ordered locus">Mevan_1617</name>
</gene>
<dbReference type="InterPro" id="IPR007161">
    <property type="entry name" value="DUF364"/>
</dbReference>
<sequence length="237" mass="26678">MIDFKLELEKIAKENNFLNETVEIKPINIDLKSKTINDYPLMNGKEFLLRAFFKNSVGDAFTDNLAEFKGKISDVISSKNNPMIIATLNAVMRHLKIIEKTEHCNKDEPELCAKELETYLLNSVGKDVKIGIIGYHPAIIKQMVLTFGKENVIATDMDLENIGRIKQGIFIMHGEMNEYLVENSDIILSTGSTVANETLFEILNFSKKYGKKIIFYGTTIACAAEILGLERFCALGK</sequence>